<evidence type="ECO:0000256" key="13">
    <source>
        <dbReference type="RuleBase" id="RU079119"/>
    </source>
</evidence>
<feature type="repeat" description="ANK" evidence="12">
    <location>
        <begin position="277"/>
        <end position="309"/>
    </location>
</feature>
<evidence type="ECO:0000256" key="11">
    <source>
        <dbReference type="ARBA" id="ARBA00048048"/>
    </source>
</evidence>
<feature type="domain" description="Palmitoyltransferase DHHC" evidence="15">
    <location>
        <begin position="493"/>
        <end position="628"/>
    </location>
</feature>
<feature type="repeat" description="ANK" evidence="12">
    <location>
        <begin position="144"/>
        <end position="176"/>
    </location>
</feature>
<dbReference type="Proteomes" id="UP000189580">
    <property type="component" value="Chromosome b"/>
</dbReference>
<keyword evidence="3 13" id="KW-0812">Transmembrane</keyword>
<comment type="subcellular location">
    <subcellularLocation>
        <location evidence="1">Membrane</location>
        <topology evidence="1">Multi-pass membrane protein</topology>
    </subcellularLocation>
</comment>
<sequence length="757" mass="83887">MARNKKSRSTSDEAAELATLVNSRGTVATVSESEVNAQGSFAKLSNGGEFIGEDGDLSNFASANQSLEDVNSGSVSGINDPENINNSDRNDRTGPNDDSGSNNQQGGPPPEPSPLIRAAQTGDLEGLTALVEQEKASVHDLSEDGTSALHWAAINNRLTVCEYLIKQGATVDLKGGQLQATPLHWACRSGLVYIVHLLLNHGADPLRTDAQGFNALHLATHSSNVMLVIYLLHHGLQVDIVDPNGRSSLHWAAYQGDALTIDTLLKWGADVKLKDKMGFIPLHWAIVKGSKPCIQKLIEEGSDVFAPSNEGKTPRTMSQEMNTVQAFESALVEAGRLTNGDYRPRFLSERHTNIIIFLSPSLVFPTVFGFFAWLPWFIAWPITAGFYYGYLRVLNDFIFPNAYFGHGALLRSPFLSGVFLASCNITWVVYLFFILPATIAIAPILNLAFFSVFALAMYAFYKTMTMDPGYIPKPSGISEQKKIIEELIDKGDFDSRHFCIITYVRKPLRSKYDRKSKRVVARFDHYCPWINNVVGARNHRLFIVYVLSLLFGISLFLWIYFGYYITTLPVETVACEILGATLCRAFEYAPYSTTVAFWDSFQLVWIVFLTFVQLVQIARSMTTNEATNLHRFGFMGADDFSSSPRDHPSNMAALSHMANMPAAPRTRCWSTAFRVLGIDQFVSTSKDTFIRNNPGASSNPANHGIVTNCTDFWCPGGNYNILEEPHGAPGSLGGNPIDYYQLWDFPKPRGHDGYQHV</sequence>
<dbReference type="InterPro" id="IPR036770">
    <property type="entry name" value="Ankyrin_rpt-contain_sf"/>
</dbReference>
<evidence type="ECO:0000259" key="15">
    <source>
        <dbReference type="Pfam" id="PF01529"/>
    </source>
</evidence>
<feature type="transmembrane region" description="Helical" evidence="13">
    <location>
        <begin position="414"/>
        <end position="433"/>
    </location>
</feature>
<evidence type="ECO:0000256" key="8">
    <source>
        <dbReference type="ARBA" id="ARBA00023139"/>
    </source>
</evidence>
<keyword evidence="9" id="KW-0449">Lipoprotein</keyword>
<keyword evidence="10 13" id="KW-0012">Acyltransferase</keyword>
<keyword evidence="8" id="KW-0564">Palmitate</keyword>
<dbReference type="PROSITE" id="PS50216">
    <property type="entry name" value="DHHC"/>
    <property type="match status" value="1"/>
</dbReference>
<dbReference type="Pfam" id="PF12796">
    <property type="entry name" value="Ank_2"/>
    <property type="match status" value="2"/>
</dbReference>
<feature type="compositionally biased region" description="Polar residues" evidence="14">
    <location>
        <begin position="96"/>
        <end position="106"/>
    </location>
</feature>
<evidence type="ECO:0000256" key="10">
    <source>
        <dbReference type="ARBA" id="ARBA00023315"/>
    </source>
</evidence>
<dbReference type="EC" id="2.3.1.225" evidence="13"/>
<keyword evidence="6 12" id="KW-0040">ANK repeat</keyword>
<accession>A0A167F8B8</accession>
<dbReference type="SMART" id="SM00248">
    <property type="entry name" value="ANK"/>
    <property type="match status" value="6"/>
</dbReference>
<evidence type="ECO:0000256" key="6">
    <source>
        <dbReference type="ARBA" id="ARBA00023043"/>
    </source>
</evidence>
<dbReference type="PANTHER" id="PTHR24161:SF85">
    <property type="entry name" value="PALMITOYLTRANSFERASE HIP14"/>
    <property type="match status" value="1"/>
</dbReference>
<protein>
    <recommendedName>
        <fullName evidence="13">Palmitoyltransferase</fullName>
        <ecNumber evidence="13">2.3.1.225</ecNumber>
    </recommendedName>
</protein>
<evidence type="ECO:0000256" key="4">
    <source>
        <dbReference type="ARBA" id="ARBA00022737"/>
    </source>
</evidence>
<evidence type="ECO:0000313" key="17">
    <source>
        <dbReference type="Proteomes" id="UP000189580"/>
    </source>
</evidence>
<dbReference type="InterPro" id="IPR001594">
    <property type="entry name" value="Palmitoyltrfase_DHHC"/>
</dbReference>
<feature type="transmembrane region" description="Helical" evidence="13">
    <location>
        <begin position="439"/>
        <end position="461"/>
    </location>
</feature>
<evidence type="ECO:0000256" key="3">
    <source>
        <dbReference type="ARBA" id="ARBA00022692"/>
    </source>
</evidence>
<keyword evidence="7 13" id="KW-0472">Membrane</keyword>
<reference evidence="16 17" key="1">
    <citation type="submission" date="2016-02" db="EMBL/GenBank/DDBJ databases">
        <title>Complete genome sequence and transcriptome regulation of the pentose utilising yeast Sugiyamaella lignohabitans.</title>
        <authorList>
            <person name="Bellasio M."/>
            <person name="Peymann A."/>
            <person name="Valli M."/>
            <person name="Sipitzky M."/>
            <person name="Graf A."/>
            <person name="Sauer M."/>
            <person name="Marx H."/>
            <person name="Mattanovich D."/>
        </authorList>
    </citation>
    <scope>NUCLEOTIDE SEQUENCE [LARGE SCALE GENOMIC DNA]</scope>
    <source>
        <strain evidence="16 17">CBS 10342</strain>
    </source>
</reference>
<dbReference type="InterPro" id="IPR002110">
    <property type="entry name" value="Ankyrin_rpt"/>
</dbReference>
<comment type="catalytic activity">
    <reaction evidence="11 13">
        <text>L-cysteinyl-[protein] + hexadecanoyl-CoA = S-hexadecanoyl-L-cysteinyl-[protein] + CoA</text>
        <dbReference type="Rhea" id="RHEA:36683"/>
        <dbReference type="Rhea" id="RHEA-COMP:10131"/>
        <dbReference type="Rhea" id="RHEA-COMP:11032"/>
        <dbReference type="ChEBI" id="CHEBI:29950"/>
        <dbReference type="ChEBI" id="CHEBI:57287"/>
        <dbReference type="ChEBI" id="CHEBI:57379"/>
        <dbReference type="ChEBI" id="CHEBI:74151"/>
        <dbReference type="EC" id="2.3.1.225"/>
    </reaction>
</comment>
<comment type="similarity">
    <text evidence="2">Belongs to the DHHC palmitoyltransferase family. AKR/ZDHHC17 subfamily.</text>
</comment>
<dbReference type="PROSITE" id="PS50088">
    <property type="entry name" value="ANK_REPEAT"/>
    <property type="match status" value="5"/>
</dbReference>
<feature type="compositionally biased region" description="Polar residues" evidence="14">
    <location>
        <begin position="59"/>
        <end position="87"/>
    </location>
</feature>
<organism evidence="16 17">
    <name type="scientific">Sugiyamaella lignohabitans</name>
    <dbReference type="NCBI Taxonomy" id="796027"/>
    <lineage>
        <taxon>Eukaryota</taxon>
        <taxon>Fungi</taxon>
        <taxon>Dikarya</taxon>
        <taxon>Ascomycota</taxon>
        <taxon>Saccharomycotina</taxon>
        <taxon>Dipodascomycetes</taxon>
        <taxon>Dipodascales</taxon>
        <taxon>Trichomonascaceae</taxon>
        <taxon>Sugiyamaella</taxon>
    </lineage>
</organism>
<dbReference type="Gene3D" id="1.25.40.20">
    <property type="entry name" value="Ankyrin repeat-containing domain"/>
    <property type="match status" value="1"/>
</dbReference>
<name>A0A167F8B8_9ASCO</name>
<evidence type="ECO:0000256" key="14">
    <source>
        <dbReference type="SAM" id="MobiDB-lite"/>
    </source>
</evidence>
<evidence type="ECO:0000256" key="12">
    <source>
        <dbReference type="PROSITE-ProRule" id="PRU00023"/>
    </source>
</evidence>
<dbReference type="GeneID" id="30034486"/>
<keyword evidence="13" id="KW-0808">Transferase</keyword>
<keyword evidence="5 13" id="KW-1133">Transmembrane helix</keyword>
<keyword evidence="17" id="KW-1185">Reference proteome</keyword>
<dbReference type="AlphaFoldDB" id="A0A167F8B8"/>
<dbReference type="Pfam" id="PF01529">
    <property type="entry name" value="DHHC"/>
    <property type="match status" value="1"/>
</dbReference>
<dbReference type="PANTHER" id="PTHR24161">
    <property type="entry name" value="ANK_REP_REGION DOMAIN-CONTAINING PROTEIN-RELATED"/>
    <property type="match status" value="1"/>
</dbReference>
<dbReference type="GO" id="GO:0019706">
    <property type="term" value="F:protein-cysteine S-palmitoyltransferase activity"/>
    <property type="evidence" value="ECO:0007669"/>
    <property type="project" value="UniProtKB-EC"/>
</dbReference>
<feature type="region of interest" description="Disordered" evidence="14">
    <location>
        <begin position="1"/>
        <end position="117"/>
    </location>
</feature>
<feature type="transmembrane region" description="Helical" evidence="13">
    <location>
        <begin position="377"/>
        <end position="394"/>
    </location>
</feature>
<evidence type="ECO:0000256" key="1">
    <source>
        <dbReference type="ARBA" id="ARBA00004141"/>
    </source>
</evidence>
<proteinExistence type="inferred from homology"/>
<comment type="domain">
    <text evidence="13">The DHHC domain is required for palmitoyltransferase activity.</text>
</comment>
<dbReference type="KEGG" id="slb:AWJ20_2561"/>
<evidence type="ECO:0000256" key="2">
    <source>
        <dbReference type="ARBA" id="ARBA00010104"/>
    </source>
</evidence>
<dbReference type="EMBL" id="CP014503">
    <property type="protein sequence ID" value="ANB14944.1"/>
    <property type="molecule type" value="Genomic_DNA"/>
</dbReference>
<dbReference type="RefSeq" id="XP_018737421.1">
    <property type="nucleotide sequence ID" value="XM_018879511.1"/>
</dbReference>
<feature type="transmembrane region" description="Helical" evidence="13">
    <location>
        <begin position="595"/>
        <end position="615"/>
    </location>
</feature>
<dbReference type="GO" id="GO:0016020">
    <property type="term" value="C:membrane"/>
    <property type="evidence" value="ECO:0007669"/>
    <property type="project" value="UniProtKB-SubCell"/>
</dbReference>
<gene>
    <name evidence="16" type="primary">AKR1</name>
    <name evidence="16" type="ORF">AWJ20_2561</name>
</gene>
<evidence type="ECO:0000256" key="5">
    <source>
        <dbReference type="ARBA" id="ARBA00022989"/>
    </source>
</evidence>
<feature type="transmembrane region" description="Helical" evidence="13">
    <location>
        <begin position="542"/>
        <end position="561"/>
    </location>
</feature>
<evidence type="ECO:0000313" key="16">
    <source>
        <dbReference type="EMBL" id="ANB14944.1"/>
    </source>
</evidence>
<evidence type="ECO:0000256" key="9">
    <source>
        <dbReference type="ARBA" id="ARBA00023288"/>
    </source>
</evidence>
<dbReference type="SUPFAM" id="SSF48403">
    <property type="entry name" value="Ankyrin repeat"/>
    <property type="match status" value="1"/>
</dbReference>
<dbReference type="OrthoDB" id="6781668at2759"/>
<feature type="repeat" description="ANK" evidence="12">
    <location>
        <begin position="211"/>
        <end position="243"/>
    </location>
</feature>
<dbReference type="PROSITE" id="PS50297">
    <property type="entry name" value="ANK_REP_REGION"/>
    <property type="match status" value="5"/>
</dbReference>
<feature type="compositionally biased region" description="Polar residues" evidence="14">
    <location>
        <begin position="20"/>
        <end position="39"/>
    </location>
</feature>
<keyword evidence="4" id="KW-0677">Repeat</keyword>
<evidence type="ECO:0000256" key="7">
    <source>
        <dbReference type="ARBA" id="ARBA00023136"/>
    </source>
</evidence>
<feature type="repeat" description="ANK" evidence="12">
    <location>
        <begin position="244"/>
        <end position="276"/>
    </location>
</feature>
<feature type="repeat" description="ANK" evidence="12">
    <location>
        <begin position="178"/>
        <end position="210"/>
    </location>
</feature>